<feature type="region of interest" description="Disordered" evidence="1">
    <location>
        <begin position="278"/>
        <end position="349"/>
    </location>
</feature>
<feature type="region of interest" description="Disordered" evidence="1">
    <location>
        <begin position="787"/>
        <end position="898"/>
    </location>
</feature>
<dbReference type="Proteomes" id="UP000838412">
    <property type="component" value="Chromosome 1"/>
</dbReference>
<feature type="region of interest" description="Disordered" evidence="1">
    <location>
        <begin position="226"/>
        <end position="261"/>
    </location>
</feature>
<accession>A0A8J9YP84</accession>
<feature type="compositionally biased region" description="Basic and acidic residues" evidence="1">
    <location>
        <begin position="595"/>
        <end position="615"/>
    </location>
</feature>
<feature type="compositionally biased region" description="Polar residues" evidence="1">
    <location>
        <begin position="843"/>
        <end position="855"/>
    </location>
</feature>
<gene>
    <name evidence="2" type="primary">Hypp318</name>
    <name evidence="2" type="ORF">BLAG_LOCUS1085</name>
</gene>
<keyword evidence="3" id="KW-1185">Reference proteome</keyword>
<feature type="region of interest" description="Disordered" evidence="1">
    <location>
        <begin position="363"/>
        <end position="473"/>
    </location>
</feature>
<dbReference type="EMBL" id="OV696686">
    <property type="protein sequence ID" value="CAH1230553.1"/>
    <property type="molecule type" value="Genomic_DNA"/>
</dbReference>
<feature type="compositionally biased region" description="Basic and acidic residues" evidence="1">
    <location>
        <begin position="804"/>
        <end position="832"/>
    </location>
</feature>
<proteinExistence type="predicted"/>
<feature type="compositionally biased region" description="Polar residues" evidence="1">
    <location>
        <begin position="293"/>
        <end position="305"/>
    </location>
</feature>
<sequence length="922" mass="103956">MDSLRKIRQDYSVVDETAIQRLPRTQSVSSNVSKMFKKPVGTASSSRKSSLTGSQRYCHSLVPYSGSSESLYSEEEDCNERDGSKPQLITADIYTEERSRRGYFFFPAARKEARRDTWGNRGTFKRTPAFYNRWEQSERSPELVQLYSSAEDIHVPSVRTDDHYMAHMESPQNNRLSKNPSWSTCTSFEQLEISNEYETSLDRDRDDQECRCEVCRIDYIQTAAVESDGYSTDEERSDFGDSESQIRLSPPRSSTVERPKTPFVGRAKHGWFFSSDEEYVPSGKSASDRDSPSNRNTNKSAQEDLTSGRKNKMVAAKMTDKGQRNVEELSRRTRSNSMGTSRISQTEKQYIDPETTFAFQRTKSRSLASKQVKYDSTAAKTKRARPGVKPGSPNRLVRQSSMRVVSSAEEHSNRGSMLNVPSDSTHLSVPAPVYQMKGPKRPERSDGRSPRTKDAKPQPKSLDSAASTSRRTAGHLCSNRSLYSSCPDLGCSTLSLHNLAETARDKFGADEGNGEKLFKLSKHVEEWCARYLPEGVTKKQQEDSTDPTKTKTEPRVNKSPPKDVVDAGIANKTNDKVDHRNDVERNPVKQSGQRKLPEQSRVLDVDKQKNSERSTRRSNPGTPSPRSKLKRSSSHHRNSGHGNTLKANSIHREQSGGSTQRLYEHKRTGDETDGRRSHRTHVHVKDSSTRSARSSKNGPNHSYSKDKPRNKEGTFYDGDVDTSNGHRHELLSKQNVGEHGRGRIRQAVERHRERAHHMKDRIDSTAHQMVDRHKERAHHIKDRIDSSTQHIADRHKERRHHIKDRIESKRERAHSLVGRQKERAHQLKDRVKGQSGGTKGRNNRANSQPTNSLHSNKQKRNMVRRNTTGTTPSLLSSRPGGLGGSSRLGGGPSLMNRLAPSPLTILTASSSSLQLLQKTLAS</sequence>
<reference evidence="2" key="1">
    <citation type="submission" date="2022-01" db="EMBL/GenBank/DDBJ databases">
        <authorList>
            <person name="Braso-Vives M."/>
        </authorList>
    </citation>
    <scope>NUCLEOTIDE SEQUENCE</scope>
</reference>
<feature type="compositionally biased region" description="Polar residues" evidence="1">
    <location>
        <begin position="414"/>
        <end position="427"/>
    </location>
</feature>
<feature type="compositionally biased region" description="Polar residues" evidence="1">
    <location>
        <begin position="242"/>
        <end position="254"/>
    </location>
</feature>
<name>A0A8J9YP84_BRALA</name>
<feature type="region of interest" description="Disordered" evidence="1">
    <location>
        <begin position="532"/>
        <end position="741"/>
    </location>
</feature>
<feature type="compositionally biased region" description="Polar residues" evidence="1">
    <location>
        <begin position="689"/>
        <end position="702"/>
    </location>
</feature>
<dbReference type="AlphaFoldDB" id="A0A8J9YP84"/>
<dbReference type="OrthoDB" id="10041940at2759"/>
<evidence type="ECO:0000313" key="3">
    <source>
        <dbReference type="Proteomes" id="UP000838412"/>
    </source>
</evidence>
<feature type="region of interest" description="Disordered" evidence="1">
    <location>
        <begin position="23"/>
        <end position="52"/>
    </location>
</feature>
<feature type="compositionally biased region" description="Polar residues" evidence="1">
    <location>
        <begin position="335"/>
        <end position="348"/>
    </location>
</feature>
<organism evidence="2 3">
    <name type="scientific">Branchiostoma lanceolatum</name>
    <name type="common">Common lancelet</name>
    <name type="synonym">Amphioxus lanceolatum</name>
    <dbReference type="NCBI Taxonomy" id="7740"/>
    <lineage>
        <taxon>Eukaryota</taxon>
        <taxon>Metazoa</taxon>
        <taxon>Chordata</taxon>
        <taxon>Cephalochordata</taxon>
        <taxon>Leptocardii</taxon>
        <taxon>Amphioxiformes</taxon>
        <taxon>Branchiostomatidae</taxon>
        <taxon>Branchiostoma</taxon>
    </lineage>
</organism>
<feature type="compositionally biased region" description="Basic and acidic residues" evidence="1">
    <location>
        <begin position="573"/>
        <end position="587"/>
    </location>
</feature>
<evidence type="ECO:0000313" key="2">
    <source>
        <dbReference type="EMBL" id="CAH1230553.1"/>
    </source>
</evidence>
<feature type="compositionally biased region" description="Basic and acidic residues" evidence="1">
    <location>
        <begin position="440"/>
        <end position="457"/>
    </location>
</feature>
<feature type="compositionally biased region" description="Basic and acidic residues" evidence="1">
    <location>
        <begin position="724"/>
        <end position="741"/>
    </location>
</feature>
<feature type="compositionally biased region" description="Basic and acidic residues" evidence="1">
    <location>
        <begin position="662"/>
        <end position="675"/>
    </location>
</feature>
<feature type="compositionally biased region" description="Basic and acidic residues" evidence="1">
    <location>
        <begin position="703"/>
        <end position="714"/>
    </location>
</feature>
<protein>
    <submittedName>
        <fullName evidence="2">Hypp318 protein</fullName>
    </submittedName>
</protein>
<feature type="compositionally biased region" description="Basic and acidic residues" evidence="1">
    <location>
        <begin position="536"/>
        <end position="565"/>
    </location>
</feature>
<feature type="compositionally biased region" description="Basic and acidic residues" evidence="1">
    <location>
        <begin position="318"/>
        <end position="331"/>
    </location>
</feature>
<feature type="compositionally biased region" description="Gly residues" evidence="1">
    <location>
        <begin position="880"/>
        <end position="892"/>
    </location>
</feature>
<feature type="compositionally biased region" description="Polar residues" evidence="1">
    <location>
        <begin position="42"/>
        <end position="52"/>
    </location>
</feature>
<feature type="compositionally biased region" description="Basic residues" evidence="1">
    <location>
        <begin position="627"/>
        <end position="639"/>
    </location>
</feature>
<feature type="compositionally biased region" description="Polar residues" evidence="1">
    <location>
        <begin position="23"/>
        <end position="33"/>
    </location>
</feature>
<evidence type="ECO:0000256" key="1">
    <source>
        <dbReference type="SAM" id="MobiDB-lite"/>
    </source>
</evidence>